<dbReference type="InterPro" id="IPR027417">
    <property type="entry name" value="P-loop_NTPase"/>
</dbReference>
<dbReference type="Proteomes" id="UP001313282">
    <property type="component" value="Unassembled WGS sequence"/>
</dbReference>
<reference evidence="2 3" key="1">
    <citation type="submission" date="2019-10" db="EMBL/GenBank/DDBJ databases">
        <authorList>
            <person name="Palmer J.M."/>
        </authorList>
    </citation>
    <scope>NUCLEOTIDE SEQUENCE [LARGE SCALE GENOMIC DNA]</scope>
    <source>
        <strain evidence="2 3">TWF718</strain>
    </source>
</reference>
<organism evidence="2 3">
    <name type="scientific">Orbilia javanica</name>
    <dbReference type="NCBI Taxonomy" id="47235"/>
    <lineage>
        <taxon>Eukaryota</taxon>
        <taxon>Fungi</taxon>
        <taxon>Dikarya</taxon>
        <taxon>Ascomycota</taxon>
        <taxon>Pezizomycotina</taxon>
        <taxon>Orbiliomycetes</taxon>
        <taxon>Orbiliales</taxon>
        <taxon>Orbiliaceae</taxon>
        <taxon>Orbilia</taxon>
    </lineage>
</organism>
<dbReference type="Gene3D" id="3.40.50.300">
    <property type="entry name" value="P-loop containing nucleotide triphosphate hydrolases"/>
    <property type="match status" value="1"/>
</dbReference>
<dbReference type="SUPFAM" id="SSF52540">
    <property type="entry name" value="P-loop containing nucleoside triphosphate hydrolases"/>
    <property type="match status" value="1"/>
</dbReference>
<protein>
    <submittedName>
        <fullName evidence="2">Uncharacterized protein</fullName>
    </submittedName>
</protein>
<evidence type="ECO:0000256" key="1">
    <source>
        <dbReference type="SAM" id="MobiDB-lite"/>
    </source>
</evidence>
<comment type="caution">
    <text evidence="2">The sequence shown here is derived from an EMBL/GenBank/DDBJ whole genome shotgun (WGS) entry which is preliminary data.</text>
</comment>
<gene>
    <name evidence="2" type="ORF">TWF718_003795</name>
</gene>
<accession>A0AAN8RF37</accession>
<dbReference type="AlphaFoldDB" id="A0AAN8RF37"/>
<evidence type="ECO:0000313" key="2">
    <source>
        <dbReference type="EMBL" id="KAK6350606.1"/>
    </source>
</evidence>
<dbReference type="EMBL" id="JAVHNR010000002">
    <property type="protein sequence ID" value="KAK6350606.1"/>
    <property type="molecule type" value="Genomic_DNA"/>
</dbReference>
<evidence type="ECO:0000313" key="3">
    <source>
        <dbReference type="Proteomes" id="UP001313282"/>
    </source>
</evidence>
<feature type="region of interest" description="Disordered" evidence="1">
    <location>
        <begin position="25"/>
        <end position="77"/>
    </location>
</feature>
<sequence length="702" mass="80112">MDLCGVDRPRVKLRRANRRSLDLIPFSWPVPSSNYNPPADPALSSHTPPSESRSTENSSDGAPLTPSSGSSSAPGLYAKFNEPLPKFEDKSSEEVVFIKGPIGTSSESNSYPEDCPDTPGPSYSPSTECDVWDDDRIAKHRNRWVKLPRDEFYRDTRYRESNIKREDGKPIYEKSSGPGYEGAKICGIPEIFYAVYCDEYEWGILKLLKEGADPNAIATIKDLFGSYREKYEPVHVEIPVLAFAILIEKPQMIQILLKFGADPSVIPGVLRLPYANPTIYQLKAPESIATEFKGNVSKEEKTMWCNDVVFDHLMRKMNMSIRYDLCKAESSRITARQRQVAKNPTWDCSRLFGLHFDLMGQEFAVKKTIQNILRFNEVDERLWCKPKPLVLLLSGPNDHGKEEMVPHMMKYLEASWAQANAAELQPWTKELAESPGASVGRSLFNQFLKIRTDGMRGDRPQRSIIFIENIEDMRDDVRSLIFGEPRTTNNRKPGDDGLLNDRRLSRAIWIFTTSILDDTIAEFYEQNQPLTPEKMKGKEGRALMARMESFISSDSTGFGVQVARKVDSIVPFFPFSKHEQLVLARRSLQQLQNRLMRPILVKTVYRGDDDDPRNLLGNVKLIMENDYQICEVISRSYLPSEGPASIEQRVQDLEKEIFYHFLDSWDEAITQKDEKNITEYILEVDEEDDSILIRTGATILKE</sequence>
<feature type="region of interest" description="Disordered" evidence="1">
    <location>
        <begin position="101"/>
        <end position="127"/>
    </location>
</feature>
<keyword evidence="3" id="KW-1185">Reference proteome</keyword>
<proteinExistence type="predicted"/>
<name>A0AAN8RF37_9PEZI</name>
<feature type="compositionally biased region" description="Polar residues" evidence="1">
    <location>
        <begin position="44"/>
        <end position="73"/>
    </location>
</feature>